<keyword evidence="5" id="KW-1003">Cell membrane</keyword>
<comment type="similarity">
    <text evidence="2">Belongs to the YajC family.</text>
</comment>
<dbReference type="Pfam" id="PF02699">
    <property type="entry name" value="YajC"/>
    <property type="match status" value="1"/>
</dbReference>
<keyword evidence="13" id="KW-1185">Reference proteome</keyword>
<dbReference type="PANTHER" id="PTHR33909">
    <property type="entry name" value="SEC TRANSLOCON ACCESSORY COMPLEX SUBUNIT YAJC"/>
    <property type="match status" value="1"/>
</dbReference>
<dbReference type="GO" id="GO:0005886">
    <property type="term" value="C:plasma membrane"/>
    <property type="evidence" value="ECO:0007669"/>
    <property type="project" value="UniProtKB-SubCell"/>
</dbReference>
<keyword evidence="4" id="KW-0813">Transport</keyword>
<dbReference type="NCBIfam" id="TIGR00739">
    <property type="entry name" value="yajC"/>
    <property type="match status" value="1"/>
</dbReference>
<evidence type="ECO:0000256" key="6">
    <source>
        <dbReference type="ARBA" id="ARBA00022692"/>
    </source>
</evidence>
<evidence type="ECO:0000256" key="5">
    <source>
        <dbReference type="ARBA" id="ARBA00022475"/>
    </source>
</evidence>
<comment type="caution">
    <text evidence="12">The sequence shown here is derived from an EMBL/GenBank/DDBJ whole genome shotgun (WGS) entry which is preliminary data.</text>
</comment>
<dbReference type="PANTHER" id="PTHR33909:SF1">
    <property type="entry name" value="SEC TRANSLOCON ACCESSORY COMPLEX SUBUNIT YAJC"/>
    <property type="match status" value="1"/>
</dbReference>
<comment type="subcellular location">
    <subcellularLocation>
        <location evidence="1">Cell membrane</location>
        <topology evidence="1">Single-pass membrane protein</topology>
    </subcellularLocation>
</comment>
<evidence type="ECO:0000256" key="3">
    <source>
        <dbReference type="ARBA" id="ARBA00014962"/>
    </source>
</evidence>
<keyword evidence="6 11" id="KW-0812">Transmembrane</keyword>
<evidence type="ECO:0000256" key="10">
    <source>
        <dbReference type="ARBA" id="ARBA00023136"/>
    </source>
</evidence>
<dbReference type="Proteomes" id="UP000316238">
    <property type="component" value="Unassembled WGS sequence"/>
</dbReference>
<evidence type="ECO:0000256" key="1">
    <source>
        <dbReference type="ARBA" id="ARBA00004162"/>
    </source>
</evidence>
<reference evidence="12" key="1">
    <citation type="submission" date="2017-07" db="EMBL/GenBank/DDBJ databases">
        <title>The cable genome - Insights into the physiology and evolution of filamentous bacteria capable of sulfide oxidation via long distance electron transfer.</title>
        <authorList>
            <person name="Thorup C."/>
            <person name="Bjerg J.T."/>
            <person name="Schreiber L."/>
            <person name="Nielsen L.P."/>
            <person name="Kjeldsen K.U."/>
            <person name="Boesen T."/>
            <person name="Boggild A."/>
            <person name="Meysman F."/>
            <person name="Geelhoed J."/>
            <person name="Schramm A."/>
        </authorList>
    </citation>
    <scope>NUCLEOTIDE SEQUENCE [LARGE SCALE GENOMIC DNA]</scope>
    <source>
        <strain evidence="12">GS</strain>
    </source>
</reference>
<gene>
    <name evidence="12" type="ORF">CDV28_11735</name>
</gene>
<evidence type="ECO:0000313" key="13">
    <source>
        <dbReference type="Proteomes" id="UP000316238"/>
    </source>
</evidence>
<dbReference type="EMBL" id="NQJD01000017">
    <property type="protein sequence ID" value="TAA74799.1"/>
    <property type="molecule type" value="Genomic_DNA"/>
</dbReference>
<name>A0A521G191_9BACT</name>
<evidence type="ECO:0000256" key="11">
    <source>
        <dbReference type="SAM" id="Phobius"/>
    </source>
</evidence>
<protein>
    <recommendedName>
        <fullName evidence="3">Sec translocon accessory complex subunit YajC</fullName>
    </recommendedName>
</protein>
<dbReference type="PRINTS" id="PR01853">
    <property type="entry name" value="YAJCTRNLCASE"/>
</dbReference>
<evidence type="ECO:0000256" key="2">
    <source>
        <dbReference type="ARBA" id="ARBA00006742"/>
    </source>
</evidence>
<keyword evidence="7" id="KW-0653">Protein transport</keyword>
<keyword evidence="10 11" id="KW-0472">Membrane</keyword>
<evidence type="ECO:0000256" key="7">
    <source>
        <dbReference type="ARBA" id="ARBA00022927"/>
    </source>
</evidence>
<evidence type="ECO:0000256" key="9">
    <source>
        <dbReference type="ARBA" id="ARBA00023010"/>
    </source>
</evidence>
<organism evidence="12 13">
    <name type="scientific">Candidatus Electronema aureum</name>
    <dbReference type="NCBI Taxonomy" id="2005002"/>
    <lineage>
        <taxon>Bacteria</taxon>
        <taxon>Pseudomonadati</taxon>
        <taxon>Thermodesulfobacteriota</taxon>
        <taxon>Desulfobulbia</taxon>
        <taxon>Desulfobulbales</taxon>
        <taxon>Desulfobulbaceae</taxon>
        <taxon>Candidatus Electronema</taxon>
    </lineage>
</organism>
<dbReference type="AlphaFoldDB" id="A0A521G191"/>
<dbReference type="SMART" id="SM01323">
    <property type="entry name" value="YajC"/>
    <property type="match status" value="1"/>
</dbReference>
<feature type="transmembrane region" description="Helical" evidence="11">
    <location>
        <begin position="20"/>
        <end position="40"/>
    </location>
</feature>
<proteinExistence type="inferred from homology"/>
<accession>A0A521G191</accession>
<dbReference type="InterPro" id="IPR003849">
    <property type="entry name" value="Preprotein_translocase_YajC"/>
</dbReference>
<keyword evidence="9" id="KW-0811">Translocation</keyword>
<evidence type="ECO:0000313" key="12">
    <source>
        <dbReference type="EMBL" id="TAA74799.1"/>
    </source>
</evidence>
<evidence type="ECO:0000256" key="8">
    <source>
        <dbReference type="ARBA" id="ARBA00022989"/>
    </source>
</evidence>
<evidence type="ECO:0000256" key="4">
    <source>
        <dbReference type="ARBA" id="ARBA00022448"/>
    </source>
</evidence>
<dbReference type="GO" id="GO:0015031">
    <property type="term" value="P:protein transport"/>
    <property type="evidence" value="ECO:0007669"/>
    <property type="project" value="UniProtKB-KW"/>
</dbReference>
<keyword evidence="8 11" id="KW-1133">Transmembrane helix</keyword>
<sequence length="116" mass="12264">MAGIAYAQSAAAAAPAAGGFASFGQFVPLILIFVVFYFLLIRPQQKKAQELQSFLGNLQKGDKVMTGGGVHGTITGLTDTAITLEIADNVRIKLQRGYVLPMPIAEEKQAAPTKKG</sequence>